<comment type="catalytic activity">
    <reaction evidence="4">
        <text>Couples ATP hydrolysis with the unwinding of duplex DNA by translocating in the 3'-5' direction.</text>
        <dbReference type="EC" id="5.6.2.4"/>
    </reaction>
</comment>
<dbReference type="GO" id="GO:0003676">
    <property type="term" value="F:nucleic acid binding"/>
    <property type="evidence" value="ECO:0007669"/>
    <property type="project" value="InterPro"/>
</dbReference>
<dbReference type="PANTHER" id="PTHR13710:SF154">
    <property type="entry name" value="RECQ HELICASE, PUTATIVE (AFU_ORTHOLOGUE AFUA_6G14720)-RELATED"/>
    <property type="match status" value="1"/>
</dbReference>
<keyword evidence="2" id="KW-0547">Nucleotide-binding</keyword>
<dbReference type="Gene3D" id="3.40.50.300">
    <property type="entry name" value="P-loop containing nucleotide triphosphate hydrolases"/>
    <property type="match status" value="2"/>
</dbReference>
<feature type="domain" description="Helicase C-terminal" evidence="7">
    <location>
        <begin position="388"/>
        <end position="562"/>
    </location>
</feature>
<comment type="caution">
    <text evidence="8">The sequence shown here is derived from an EMBL/GenBank/DDBJ whole genome shotgun (WGS) entry which is preliminary data.</text>
</comment>
<keyword evidence="9" id="KW-1185">Reference proteome</keyword>
<comment type="similarity">
    <text evidence="1">Belongs to the helicase family. RecQ subfamily.</text>
</comment>
<dbReference type="SMART" id="SM00487">
    <property type="entry name" value="DEXDc"/>
    <property type="match status" value="1"/>
</dbReference>
<dbReference type="InterPro" id="IPR011545">
    <property type="entry name" value="DEAD/DEAH_box_helicase_dom"/>
</dbReference>
<evidence type="ECO:0000313" key="9">
    <source>
        <dbReference type="Proteomes" id="UP000188533"/>
    </source>
</evidence>
<proteinExistence type="inferred from homology"/>
<reference evidence="8 9" key="2">
    <citation type="submission" date="2017-02" db="EMBL/GenBank/DDBJ databases">
        <title>A genome survey and senescence transcriptome analysis in Lentinula edodes.</title>
        <authorList>
            <person name="Sakamoto Y."/>
            <person name="Nakade K."/>
            <person name="Sato S."/>
            <person name="Yoshida Y."/>
            <person name="Miyazaki K."/>
            <person name="Natsume S."/>
            <person name="Konno N."/>
        </authorList>
    </citation>
    <scope>NUCLEOTIDE SEQUENCE [LARGE SCALE GENOMIC DNA]</scope>
    <source>
        <strain evidence="8 9">NBRC 111202</strain>
    </source>
</reference>
<organism evidence="8 9">
    <name type="scientific">Lentinula edodes</name>
    <name type="common">Shiitake mushroom</name>
    <name type="synonym">Lentinus edodes</name>
    <dbReference type="NCBI Taxonomy" id="5353"/>
    <lineage>
        <taxon>Eukaryota</taxon>
        <taxon>Fungi</taxon>
        <taxon>Dikarya</taxon>
        <taxon>Basidiomycota</taxon>
        <taxon>Agaricomycotina</taxon>
        <taxon>Agaricomycetes</taxon>
        <taxon>Agaricomycetidae</taxon>
        <taxon>Agaricales</taxon>
        <taxon>Marasmiineae</taxon>
        <taxon>Omphalotaceae</taxon>
        <taxon>Lentinula</taxon>
    </lineage>
</organism>
<reference evidence="8 9" key="1">
    <citation type="submission" date="2016-08" db="EMBL/GenBank/DDBJ databases">
        <authorList>
            <consortium name="Lentinula edodes genome sequencing consortium"/>
            <person name="Sakamoto Y."/>
            <person name="Nakade K."/>
            <person name="Sato S."/>
            <person name="Yoshida Y."/>
            <person name="Miyazaki K."/>
            <person name="Natsume S."/>
            <person name="Konno N."/>
        </authorList>
    </citation>
    <scope>NUCLEOTIDE SEQUENCE [LARGE SCALE GENOMIC DNA]</scope>
    <source>
        <strain evidence="8 9">NBRC 111202</strain>
    </source>
</reference>
<dbReference type="PROSITE" id="PS51192">
    <property type="entry name" value="HELICASE_ATP_BIND_1"/>
    <property type="match status" value="1"/>
</dbReference>
<dbReference type="GO" id="GO:0009378">
    <property type="term" value="F:four-way junction helicase activity"/>
    <property type="evidence" value="ECO:0007669"/>
    <property type="project" value="TreeGrafter"/>
</dbReference>
<evidence type="ECO:0000313" key="8">
    <source>
        <dbReference type="EMBL" id="GAW02434.1"/>
    </source>
</evidence>
<dbReference type="AlphaFoldDB" id="A0A1Q3E5Q6"/>
<dbReference type="SMART" id="SM00490">
    <property type="entry name" value="HELICc"/>
    <property type="match status" value="1"/>
</dbReference>
<dbReference type="InterPro" id="IPR001650">
    <property type="entry name" value="Helicase_C-like"/>
</dbReference>
<dbReference type="GO" id="GO:0005524">
    <property type="term" value="F:ATP binding"/>
    <property type="evidence" value="ECO:0007669"/>
    <property type="project" value="UniProtKB-KW"/>
</dbReference>
<evidence type="ECO:0000256" key="2">
    <source>
        <dbReference type="ARBA" id="ARBA00022741"/>
    </source>
</evidence>
<dbReference type="Pfam" id="PF00270">
    <property type="entry name" value="DEAD"/>
    <property type="match status" value="1"/>
</dbReference>
<dbReference type="EMBL" id="BDGU01000095">
    <property type="protein sequence ID" value="GAW02434.1"/>
    <property type="molecule type" value="Genomic_DNA"/>
</dbReference>
<dbReference type="PANTHER" id="PTHR13710">
    <property type="entry name" value="DNA HELICASE RECQ FAMILY MEMBER"/>
    <property type="match status" value="1"/>
</dbReference>
<dbReference type="GO" id="GO:0043138">
    <property type="term" value="F:3'-5' DNA helicase activity"/>
    <property type="evidence" value="ECO:0007669"/>
    <property type="project" value="UniProtKB-EC"/>
</dbReference>
<evidence type="ECO:0000256" key="1">
    <source>
        <dbReference type="ARBA" id="ARBA00005446"/>
    </source>
</evidence>
<sequence length="603" mass="68001">MLQIADFRQYNSTLLVHATQTTLDEPEDVDPEIVATHAQFGHSVNVAHDHYGLEGNQALTRLAADSIARMQKVSRNWHAFIGLLHPLLVKSVNEELQVTDSVFFPNKVLIITQLQLISVSGPPVTKAVLTSELKKTREALQTAVTIKMDHFNEILCKKMEYGYTEIRENLIHIHQTPNFSNPRRTPVHPSTLFALRRALGRNFDGFTSPEQAELIQSVGSSLHVFGIIETGGGKSMAFFAAPHLLPQSLFIVVSPLKALTADLERRLRETGVSGGVWKPDEPMKWESVQLVLASVDHCAGQRFLRYIQNDPIKSRLRRVFFDEAHKIHTDTNFRHCFELIHHLVRTGVPITFLSGSLMPRAIPYILRIMHISDPSIVDEIRRETHRPNLKYIIQKTDEERHFATLKGFIGEKMIQLDSHERGMVFTASKREADMLGSQLGIPVYHSDLPNNARTAAATLWHNGVLPTDRFIAATEAFGAGINEPHVKIVIHSNPRSLINFVQETGRAGRDGDPAHCYTFFHRLPPILSVQETEQYGDPSAQMEMREALQTLHCFRLTFRCMDGKARSCASLPKAQLCSNCEEYAQVGRMILVDTTISKVYSYI</sequence>
<dbReference type="PROSITE" id="PS51194">
    <property type="entry name" value="HELICASE_CTER"/>
    <property type="match status" value="1"/>
</dbReference>
<dbReference type="InterPro" id="IPR014001">
    <property type="entry name" value="Helicase_ATP-bd"/>
</dbReference>
<dbReference type="Pfam" id="PF00271">
    <property type="entry name" value="Helicase_C"/>
    <property type="match status" value="1"/>
</dbReference>
<evidence type="ECO:0000256" key="3">
    <source>
        <dbReference type="ARBA" id="ARBA00022840"/>
    </source>
</evidence>
<evidence type="ECO:0000256" key="4">
    <source>
        <dbReference type="ARBA" id="ARBA00034617"/>
    </source>
</evidence>
<dbReference type="GO" id="GO:0000724">
    <property type="term" value="P:double-strand break repair via homologous recombination"/>
    <property type="evidence" value="ECO:0007669"/>
    <property type="project" value="TreeGrafter"/>
</dbReference>
<accession>A0A1Q3E5Q6</accession>
<name>A0A1Q3E5Q6_LENED</name>
<keyword evidence="3" id="KW-0067">ATP-binding</keyword>
<dbReference type="InterPro" id="IPR027417">
    <property type="entry name" value="P-loop_NTPase"/>
</dbReference>
<dbReference type="SUPFAM" id="SSF52540">
    <property type="entry name" value="P-loop containing nucleoside triphosphate hydrolases"/>
    <property type="match status" value="1"/>
</dbReference>
<dbReference type="EC" id="5.6.2.4" evidence="5"/>
<dbReference type="GO" id="GO:0005694">
    <property type="term" value="C:chromosome"/>
    <property type="evidence" value="ECO:0007669"/>
    <property type="project" value="TreeGrafter"/>
</dbReference>
<evidence type="ECO:0000259" key="6">
    <source>
        <dbReference type="PROSITE" id="PS51192"/>
    </source>
</evidence>
<feature type="domain" description="Helicase ATP-binding" evidence="6">
    <location>
        <begin position="215"/>
        <end position="375"/>
    </location>
</feature>
<dbReference type="Proteomes" id="UP000188533">
    <property type="component" value="Unassembled WGS sequence"/>
</dbReference>
<evidence type="ECO:0000259" key="7">
    <source>
        <dbReference type="PROSITE" id="PS51194"/>
    </source>
</evidence>
<gene>
    <name evidence="8" type="ORF">LENED_004090</name>
</gene>
<dbReference type="GO" id="GO:0005737">
    <property type="term" value="C:cytoplasm"/>
    <property type="evidence" value="ECO:0007669"/>
    <property type="project" value="TreeGrafter"/>
</dbReference>
<evidence type="ECO:0000256" key="5">
    <source>
        <dbReference type="ARBA" id="ARBA00034808"/>
    </source>
</evidence>
<protein>
    <recommendedName>
        <fullName evidence="5">DNA 3'-5' helicase</fullName>
        <ecNumber evidence="5">5.6.2.4</ecNumber>
    </recommendedName>
</protein>
<dbReference type="STRING" id="5353.A0A1Q3E5Q6"/>